<dbReference type="InterPro" id="IPR038352">
    <property type="entry name" value="Imelysin_sf"/>
</dbReference>
<dbReference type="PROSITE" id="PS51257">
    <property type="entry name" value="PROKAR_LIPOPROTEIN"/>
    <property type="match status" value="1"/>
</dbReference>
<dbReference type="OrthoDB" id="7348379at2"/>
<keyword evidence="7" id="KW-1185">Reference proteome</keyword>
<evidence type="ECO:0000256" key="1">
    <source>
        <dbReference type="ARBA" id="ARBA00004196"/>
    </source>
</evidence>
<comment type="subcellular location">
    <subcellularLocation>
        <location evidence="1">Cell envelope</location>
    </subcellularLocation>
</comment>
<reference evidence="7" key="1">
    <citation type="submission" date="2016-10" db="EMBL/GenBank/DDBJ databases">
        <authorList>
            <person name="Varghese N."/>
        </authorList>
    </citation>
    <scope>NUCLEOTIDE SEQUENCE [LARGE SCALE GENOMIC DNA]</scope>
    <source>
        <strain evidence="7">DSM 17980</strain>
    </source>
</reference>
<feature type="chain" id="PRO_5038836508" evidence="4">
    <location>
        <begin position="27"/>
        <end position="395"/>
    </location>
</feature>
<dbReference type="AlphaFoldDB" id="A0A1I7JDB5"/>
<dbReference type="PANTHER" id="PTHR39192:SF1">
    <property type="entry name" value="IRON UPTAKE SYSTEM COMPONENT EFEO"/>
    <property type="match status" value="1"/>
</dbReference>
<dbReference type="Gene3D" id="1.20.1420.20">
    <property type="entry name" value="M75 peptidase, HXXE motif"/>
    <property type="match status" value="1"/>
</dbReference>
<feature type="domain" description="Imelysin-like" evidence="5">
    <location>
        <begin position="162"/>
        <end position="389"/>
    </location>
</feature>
<dbReference type="PANTHER" id="PTHR39192">
    <property type="entry name" value="IRON UPTAKE SYSTEM COMPONENT EFEO"/>
    <property type="match status" value="1"/>
</dbReference>
<dbReference type="Proteomes" id="UP000183508">
    <property type="component" value="Unassembled WGS sequence"/>
</dbReference>
<comment type="similarity">
    <text evidence="2">Belongs to the EfeM/EfeO family.</text>
</comment>
<dbReference type="GO" id="GO:0030313">
    <property type="term" value="C:cell envelope"/>
    <property type="evidence" value="ECO:0007669"/>
    <property type="project" value="UniProtKB-SubCell"/>
</dbReference>
<dbReference type="NCBIfam" id="NF041757">
    <property type="entry name" value="EfeO"/>
    <property type="match status" value="1"/>
</dbReference>
<keyword evidence="3 4" id="KW-0732">Signal</keyword>
<evidence type="ECO:0000256" key="4">
    <source>
        <dbReference type="SAM" id="SignalP"/>
    </source>
</evidence>
<sequence>MTRPHPMLRASLTVLTLLTLAGCGTGAGTANQAAAPVQNAAGDAAAAAGIPQGTKTMLDLVQQFDNALQSGDAAQLKSLAKQLNDAWASFEDAVRPKFPVQYANVEKYLSPLTAGTQADKPDTAALRQLAQGLSGALQDLAQAASAAKPGASKDDAGLTQAAERYHAYTVEQVKQLAEATQRFTDAVRSGNIAQAKALYPQARVYYERIEPIAETFGDLDPDIDAREGDVDAASWRGFHKLEQALWVKSSLAGMGPVADRLDADVKQLVEQVQARTIQPGEVVAGAVELLNEAATSKITGEEERYSHLDLVDLAANVDGSEAAYQAIQPLVEARDPALNQRIQARFAALHDALKPYREGDGWVAYNRLKPDDTRKISQAIQAAAEPLSQAAKILD</sequence>
<evidence type="ECO:0000313" key="7">
    <source>
        <dbReference type="Proteomes" id="UP000183508"/>
    </source>
</evidence>
<evidence type="ECO:0000313" key="6">
    <source>
        <dbReference type="EMBL" id="SFU83180.1"/>
    </source>
</evidence>
<protein>
    <submittedName>
        <fullName evidence="6">Iron uptake system component EfeO</fullName>
    </submittedName>
</protein>
<proteinExistence type="inferred from homology"/>
<dbReference type="STRING" id="392015.SAMN05421543_109128"/>
<dbReference type="InterPro" id="IPR050894">
    <property type="entry name" value="EfeM/EfeO_iron_uptake"/>
</dbReference>
<dbReference type="InterPro" id="IPR053377">
    <property type="entry name" value="Iron_uptake_EfeM/EfeO"/>
</dbReference>
<evidence type="ECO:0000256" key="2">
    <source>
        <dbReference type="ARBA" id="ARBA00005989"/>
    </source>
</evidence>
<dbReference type="Pfam" id="PF09375">
    <property type="entry name" value="Peptidase_M75"/>
    <property type="match status" value="1"/>
</dbReference>
<dbReference type="RefSeq" id="WP_083430363.1">
    <property type="nucleotide sequence ID" value="NZ_FPBV01000009.1"/>
</dbReference>
<organism evidence="6 7">
    <name type="scientific">Alicyclobacillus macrosporangiidus</name>
    <dbReference type="NCBI Taxonomy" id="392015"/>
    <lineage>
        <taxon>Bacteria</taxon>
        <taxon>Bacillati</taxon>
        <taxon>Bacillota</taxon>
        <taxon>Bacilli</taxon>
        <taxon>Bacillales</taxon>
        <taxon>Alicyclobacillaceae</taxon>
        <taxon>Alicyclobacillus</taxon>
    </lineage>
</organism>
<evidence type="ECO:0000259" key="5">
    <source>
        <dbReference type="Pfam" id="PF09375"/>
    </source>
</evidence>
<dbReference type="EMBL" id="FPBV01000009">
    <property type="protein sequence ID" value="SFU83180.1"/>
    <property type="molecule type" value="Genomic_DNA"/>
</dbReference>
<feature type="signal peptide" evidence="4">
    <location>
        <begin position="1"/>
        <end position="26"/>
    </location>
</feature>
<accession>A0A1I7JDB5</accession>
<name>A0A1I7JDB5_9BACL</name>
<dbReference type="CDD" id="cd14656">
    <property type="entry name" value="Imelysin-like_EfeO"/>
    <property type="match status" value="1"/>
</dbReference>
<evidence type="ECO:0000256" key="3">
    <source>
        <dbReference type="ARBA" id="ARBA00022729"/>
    </source>
</evidence>
<dbReference type="InterPro" id="IPR034981">
    <property type="entry name" value="Imelysin-like_EfeO/Algp7"/>
</dbReference>
<dbReference type="InterPro" id="IPR018976">
    <property type="entry name" value="Imelysin-like"/>
</dbReference>
<gene>
    <name evidence="6" type="ORF">SAMN05421543_109128</name>
</gene>